<feature type="signal peptide" evidence="1">
    <location>
        <begin position="1"/>
        <end position="20"/>
    </location>
</feature>
<dbReference type="AlphaFoldDB" id="A0AAN6W1W4"/>
<gene>
    <name evidence="2" type="ORF">QBC36DRAFT_348591</name>
</gene>
<evidence type="ECO:0000313" key="2">
    <source>
        <dbReference type="EMBL" id="KAK4173621.1"/>
    </source>
</evidence>
<evidence type="ECO:0000256" key="1">
    <source>
        <dbReference type="SAM" id="SignalP"/>
    </source>
</evidence>
<organism evidence="2 3">
    <name type="scientific">Triangularia setosa</name>
    <dbReference type="NCBI Taxonomy" id="2587417"/>
    <lineage>
        <taxon>Eukaryota</taxon>
        <taxon>Fungi</taxon>
        <taxon>Dikarya</taxon>
        <taxon>Ascomycota</taxon>
        <taxon>Pezizomycotina</taxon>
        <taxon>Sordariomycetes</taxon>
        <taxon>Sordariomycetidae</taxon>
        <taxon>Sordariales</taxon>
        <taxon>Podosporaceae</taxon>
        <taxon>Triangularia</taxon>
    </lineage>
</organism>
<protein>
    <submittedName>
        <fullName evidence="2">Uncharacterized protein</fullName>
    </submittedName>
</protein>
<feature type="chain" id="PRO_5042935538" evidence="1">
    <location>
        <begin position="21"/>
        <end position="170"/>
    </location>
</feature>
<name>A0AAN6W1W4_9PEZI</name>
<sequence length="170" mass="19343">MILFLLKGLPLSILIQIVDEFLYYAHEAERRGSSANSPLTLIPNEVERVNTEFTAPSMRNHWTHPRGLPRAPLAIQARLTKYVRAQPDADPVLLNSNSGRLLLVTLFPVTIPYHSIRNEYGIDRHGVIHNQKVHLSEGRTVWALFFMPCYESNNKDEVTFVVKDVLVEGV</sequence>
<dbReference type="Proteomes" id="UP001302321">
    <property type="component" value="Unassembled WGS sequence"/>
</dbReference>
<keyword evidence="1" id="KW-0732">Signal</keyword>
<reference evidence="2" key="1">
    <citation type="journal article" date="2023" name="Mol. Phylogenet. Evol.">
        <title>Genome-scale phylogeny and comparative genomics of the fungal order Sordariales.</title>
        <authorList>
            <person name="Hensen N."/>
            <person name="Bonometti L."/>
            <person name="Westerberg I."/>
            <person name="Brannstrom I.O."/>
            <person name="Guillou S."/>
            <person name="Cros-Aarteil S."/>
            <person name="Calhoun S."/>
            <person name="Haridas S."/>
            <person name="Kuo A."/>
            <person name="Mondo S."/>
            <person name="Pangilinan J."/>
            <person name="Riley R."/>
            <person name="LaButti K."/>
            <person name="Andreopoulos B."/>
            <person name="Lipzen A."/>
            <person name="Chen C."/>
            <person name="Yan M."/>
            <person name="Daum C."/>
            <person name="Ng V."/>
            <person name="Clum A."/>
            <person name="Steindorff A."/>
            <person name="Ohm R.A."/>
            <person name="Martin F."/>
            <person name="Silar P."/>
            <person name="Natvig D.O."/>
            <person name="Lalanne C."/>
            <person name="Gautier V."/>
            <person name="Ament-Velasquez S.L."/>
            <person name="Kruys A."/>
            <person name="Hutchinson M.I."/>
            <person name="Powell A.J."/>
            <person name="Barry K."/>
            <person name="Miller A.N."/>
            <person name="Grigoriev I.V."/>
            <person name="Debuchy R."/>
            <person name="Gladieux P."/>
            <person name="Hiltunen Thoren M."/>
            <person name="Johannesson H."/>
        </authorList>
    </citation>
    <scope>NUCLEOTIDE SEQUENCE</scope>
    <source>
        <strain evidence="2">CBS 892.96</strain>
    </source>
</reference>
<dbReference type="EMBL" id="MU866330">
    <property type="protein sequence ID" value="KAK4173621.1"/>
    <property type="molecule type" value="Genomic_DNA"/>
</dbReference>
<reference evidence="2" key="2">
    <citation type="submission" date="2023-05" db="EMBL/GenBank/DDBJ databases">
        <authorList>
            <consortium name="Lawrence Berkeley National Laboratory"/>
            <person name="Steindorff A."/>
            <person name="Hensen N."/>
            <person name="Bonometti L."/>
            <person name="Westerberg I."/>
            <person name="Brannstrom I.O."/>
            <person name="Guillou S."/>
            <person name="Cros-Aarteil S."/>
            <person name="Calhoun S."/>
            <person name="Haridas S."/>
            <person name="Kuo A."/>
            <person name="Mondo S."/>
            <person name="Pangilinan J."/>
            <person name="Riley R."/>
            <person name="Labutti K."/>
            <person name="Andreopoulos B."/>
            <person name="Lipzen A."/>
            <person name="Chen C."/>
            <person name="Yanf M."/>
            <person name="Daum C."/>
            <person name="Ng V."/>
            <person name="Clum A."/>
            <person name="Ohm R."/>
            <person name="Martin F."/>
            <person name="Silar P."/>
            <person name="Natvig D."/>
            <person name="Lalanne C."/>
            <person name="Gautier V."/>
            <person name="Ament-Velasquez S.L."/>
            <person name="Kruys A."/>
            <person name="Hutchinson M.I."/>
            <person name="Powell A.J."/>
            <person name="Barry K."/>
            <person name="Miller A.N."/>
            <person name="Grigoriev I.V."/>
            <person name="Debuchy R."/>
            <person name="Gladieux P."/>
            <person name="Thoren M.H."/>
            <person name="Johannesson H."/>
        </authorList>
    </citation>
    <scope>NUCLEOTIDE SEQUENCE</scope>
    <source>
        <strain evidence="2">CBS 892.96</strain>
    </source>
</reference>
<evidence type="ECO:0000313" key="3">
    <source>
        <dbReference type="Proteomes" id="UP001302321"/>
    </source>
</evidence>
<proteinExistence type="predicted"/>
<comment type="caution">
    <text evidence="2">The sequence shown here is derived from an EMBL/GenBank/DDBJ whole genome shotgun (WGS) entry which is preliminary data.</text>
</comment>
<accession>A0AAN6W1W4</accession>
<keyword evidence="3" id="KW-1185">Reference proteome</keyword>